<proteinExistence type="predicted"/>
<evidence type="ECO:0000313" key="2">
    <source>
        <dbReference type="EMBL" id="OGZ01118.1"/>
    </source>
</evidence>
<organism evidence="2 3">
    <name type="scientific">Candidatus Liptonbacteria bacterium RIFCSPLOWO2_01_FULL_56_20</name>
    <dbReference type="NCBI Taxonomy" id="1798652"/>
    <lineage>
        <taxon>Bacteria</taxon>
        <taxon>Candidatus Liptoniibacteriota</taxon>
    </lineage>
</organism>
<comment type="caution">
    <text evidence="2">The sequence shown here is derived from an EMBL/GenBank/DDBJ whole genome shotgun (WGS) entry which is preliminary data.</text>
</comment>
<evidence type="ECO:0000313" key="3">
    <source>
        <dbReference type="Proteomes" id="UP000178495"/>
    </source>
</evidence>
<sequence length="112" mass="12645">MPKKIYLYNAIFGFLTSSIFYFSDVFGKRTSAFIIDILRLFRVEANLFTYALAVNLLVVALAIFVALAEKITLERVEKMFFLYLILAVIGGSLVALAIYLIVAFWAISKLGF</sequence>
<feature type="transmembrane region" description="Helical" evidence="1">
    <location>
        <begin position="80"/>
        <end position="107"/>
    </location>
</feature>
<feature type="transmembrane region" description="Helical" evidence="1">
    <location>
        <begin position="6"/>
        <end position="26"/>
    </location>
</feature>
<name>A0A1G2CL21_9BACT</name>
<evidence type="ECO:0000256" key="1">
    <source>
        <dbReference type="SAM" id="Phobius"/>
    </source>
</evidence>
<dbReference type="STRING" id="1798652.A3A43_00555"/>
<feature type="transmembrane region" description="Helical" evidence="1">
    <location>
        <begin position="47"/>
        <end position="68"/>
    </location>
</feature>
<dbReference type="Proteomes" id="UP000178495">
    <property type="component" value="Unassembled WGS sequence"/>
</dbReference>
<keyword evidence="1" id="KW-0812">Transmembrane</keyword>
<gene>
    <name evidence="2" type="ORF">A3A43_00555</name>
</gene>
<protein>
    <submittedName>
        <fullName evidence="2">Uncharacterized protein</fullName>
    </submittedName>
</protein>
<reference evidence="2 3" key="1">
    <citation type="journal article" date="2016" name="Nat. Commun.">
        <title>Thousands of microbial genomes shed light on interconnected biogeochemical processes in an aquifer system.</title>
        <authorList>
            <person name="Anantharaman K."/>
            <person name="Brown C.T."/>
            <person name="Hug L.A."/>
            <person name="Sharon I."/>
            <person name="Castelle C.J."/>
            <person name="Probst A.J."/>
            <person name="Thomas B.C."/>
            <person name="Singh A."/>
            <person name="Wilkins M.J."/>
            <person name="Karaoz U."/>
            <person name="Brodie E.L."/>
            <person name="Williams K.H."/>
            <person name="Hubbard S.S."/>
            <person name="Banfield J.F."/>
        </authorList>
    </citation>
    <scope>NUCLEOTIDE SEQUENCE [LARGE SCALE GENOMIC DNA]</scope>
</reference>
<keyword evidence="1" id="KW-0472">Membrane</keyword>
<accession>A0A1G2CL21</accession>
<dbReference type="EMBL" id="MHLC01000021">
    <property type="protein sequence ID" value="OGZ01118.1"/>
    <property type="molecule type" value="Genomic_DNA"/>
</dbReference>
<keyword evidence="1" id="KW-1133">Transmembrane helix</keyword>
<dbReference type="AlphaFoldDB" id="A0A1G2CL21"/>